<sequence length="101" mass="10481">MSSARIVASSPDSSTDSLILSPLYVRSGAEELHGPMGIPPASSSVASATPQKGIHPLSSISDRNDASVKRTVTGDQPELCTDHLIGTTCSSNIFLIKATKD</sequence>
<name>A0AAV9DWY1_ACOCL</name>
<dbReference type="Proteomes" id="UP001180020">
    <property type="component" value="Unassembled WGS sequence"/>
</dbReference>
<dbReference type="EMBL" id="JAUJYO010000010">
    <property type="protein sequence ID" value="KAK1305590.1"/>
    <property type="molecule type" value="Genomic_DNA"/>
</dbReference>
<accession>A0AAV9DWY1</accession>
<evidence type="ECO:0000313" key="3">
    <source>
        <dbReference type="Proteomes" id="UP001180020"/>
    </source>
</evidence>
<reference evidence="2" key="1">
    <citation type="journal article" date="2023" name="Nat. Commun.">
        <title>Diploid and tetraploid genomes of Acorus and the evolution of monocots.</title>
        <authorList>
            <person name="Ma L."/>
            <person name="Liu K.W."/>
            <person name="Li Z."/>
            <person name="Hsiao Y.Y."/>
            <person name="Qi Y."/>
            <person name="Fu T."/>
            <person name="Tang G.D."/>
            <person name="Zhang D."/>
            <person name="Sun W.H."/>
            <person name="Liu D.K."/>
            <person name="Li Y."/>
            <person name="Chen G.Z."/>
            <person name="Liu X.D."/>
            <person name="Liao X.Y."/>
            <person name="Jiang Y.T."/>
            <person name="Yu X."/>
            <person name="Hao Y."/>
            <person name="Huang J."/>
            <person name="Zhao X.W."/>
            <person name="Ke S."/>
            <person name="Chen Y.Y."/>
            <person name="Wu W.L."/>
            <person name="Hsu J.L."/>
            <person name="Lin Y.F."/>
            <person name="Huang M.D."/>
            <person name="Li C.Y."/>
            <person name="Huang L."/>
            <person name="Wang Z.W."/>
            <person name="Zhao X."/>
            <person name="Zhong W.Y."/>
            <person name="Peng D.H."/>
            <person name="Ahmad S."/>
            <person name="Lan S."/>
            <person name="Zhang J.S."/>
            <person name="Tsai W.C."/>
            <person name="Van de Peer Y."/>
            <person name="Liu Z.J."/>
        </authorList>
    </citation>
    <scope>NUCLEOTIDE SEQUENCE</scope>
    <source>
        <strain evidence="2">CP</strain>
    </source>
</reference>
<keyword evidence="3" id="KW-1185">Reference proteome</keyword>
<organism evidence="2 3">
    <name type="scientific">Acorus calamus</name>
    <name type="common">Sweet flag</name>
    <dbReference type="NCBI Taxonomy" id="4465"/>
    <lineage>
        <taxon>Eukaryota</taxon>
        <taxon>Viridiplantae</taxon>
        <taxon>Streptophyta</taxon>
        <taxon>Embryophyta</taxon>
        <taxon>Tracheophyta</taxon>
        <taxon>Spermatophyta</taxon>
        <taxon>Magnoliopsida</taxon>
        <taxon>Liliopsida</taxon>
        <taxon>Acoraceae</taxon>
        <taxon>Acorus</taxon>
    </lineage>
</organism>
<dbReference type="AlphaFoldDB" id="A0AAV9DWY1"/>
<proteinExistence type="predicted"/>
<feature type="region of interest" description="Disordered" evidence="1">
    <location>
        <begin position="30"/>
        <end position="70"/>
    </location>
</feature>
<protein>
    <submittedName>
        <fullName evidence="2">Uncharacterized protein</fullName>
    </submittedName>
</protein>
<feature type="compositionally biased region" description="Low complexity" evidence="1">
    <location>
        <begin position="39"/>
        <end position="50"/>
    </location>
</feature>
<comment type="caution">
    <text evidence="2">The sequence shown here is derived from an EMBL/GenBank/DDBJ whole genome shotgun (WGS) entry which is preliminary data.</text>
</comment>
<reference evidence="2" key="2">
    <citation type="submission" date="2023-06" db="EMBL/GenBank/DDBJ databases">
        <authorList>
            <person name="Ma L."/>
            <person name="Liu K.-W."/>
            <person name="Li Z."/>
            <person name="Hsiao Y.-Y."/>
            <person name="Qi Y."/>
            <person name="Fu T."/>
            <person name="Tang G."/>
            <person name="Zhang D."/>
            <person name="Sun W.-H."/>
            <person name="Liu D.-K."/>
            <person name="Li Y."/>
            <person name="Chen G.-Z."/>
            <person name="Liu X.-D."/>
            <person name="Liao X.-Y."/>
            <person name="Jiang Y.-T."/>
            <person name="Yu X."/>
            <person name="Hao Y."/>
            <person name="Huang J."/>
            <person name="Zhao X.-W."/>
            <person name="Ke S."/>
            <person name="Chen Y.-Y."/>
            <person name="Wu W.-L."/>
            <person name="Hsu J.-L."/>
            <person name="Lin Y.-F."/>
            <person name="Huang M.-D."/>
            <person name="Li C.-Y."/>
            <person name="Huang L."/>
            <person name="Wang Z.-W."/>
            <person name="Zhao X."/>
            <person name="Zhong W.-Y."/>
            <person name="Peng D.-H."/>
            <person name="Ahmad S."/>
            <person name="Lan S."/>
            <person name="Zhang J.-S."/>
            <person name="Tsai W.-C."/>
            <person name="Van De Peer Y."/>
            <person name="Liu Z.-J."/>
        </authorList>
    </citation>
    <scope>NUCLEOTIDE SEQUENCE</scope>
    <source>
        <strain evidence="2">CP</strain>
        <tissue evidence="2">Leaves</tissue>
    </source>
</reference>
<evidence type="ECO:0000256" key="1">
    <source>
        <dbReference type="SAM" id="MobiDB-lite"/>
    </source>
</evidence>
<evidence type="ECO:0000313" key="2">
    <source>
        <dbReference type="EMBL" id="KAK1305590.1"/>
    </source>
</evidence>
<gene>
    <name evidence="2" type="ORF">QJS10_CPA10g02069</name>
</gene>